<protein>
    <submittedName>
        <fullName evidence="3">Uncharacterized protein</fullName>
    </submittedName>
</protein>
<dbReference type="RefSeq" id="WP_378586272.1">
    <property type="nucleotide sequence ID" value="NZ_JBHSKD010000002.1"/>
</dbReference>
<feature type="transmembrane region" description="Helical" evidence="2">
    <location>
        <begin position="140"/>
        <end position="158"/>
    </location>
</feature>
<keyword evidence="2" id="KW-0812">Transmembrane</keyword>
<evidence type="ECO:0000313" key="3">
    <source>
        <dbReference type="EMBL" id="MFC5175468.1"/>
    </source>
</evidence>
<feature type="transmembrane region" description="Helical" evidence="2">
    <location>
        <begin position="45"/>
        <end position="67"/>
    </location>
</feature>
<feature type="transmembrane region" description="Helical" evidence="2">
    <location>
        <begin position="242"/>
        <end position="265"/>
    </location>
</feature>
<feature type="transmembrane region" description="Helical" evidence="2">
    <location>
        <begin position="214"/>
        <end position="236"/>
    </location>
</feature>
<dbReference type="EMBL" id="JBHSKD010000002">
    <property type="protein sequence ID" value="MFC5175468.1"/>
    <property type="molecule type" value="Genomic_DNA"/>
</dbReference>
<gene>
    <name evidence="3" type="ORF">ACFPGP_02210</name>
</gene>
<name>A0ABW0BE60_9ACTN</name>
<keyword evidence="2" id="KW-0472">Membrane</keyword>
<feature type="transmembrane region" description="Helical" evidence="2">
    <location>
        <begin position="74"/>
        <end position="93"/>
    </location>
</feature>
<evidence type="ECO:0000256" key="1">
    <source>
        <dbReference type="SAM" id="MobiDB-lite"/>
    </source>
</evidence>
<reference evidence="4" key="1">
    <citation type="journal article" date="2019" name="Int. J. Syst. Evol. Microbiol.">
        <title>The Global Catalogue of Microorganisms (GCM) 10K type strain sequencing project: providing services to taxonomists for standard genome sequencing and annotation.</title>
        <authorList>
            <consortium name="The Broad Institute Genomics Platform"/>
            <consortium name="The Broad Institute Genome Sequencing Center for Infectious Disease"/>
            <person name="Wu L."/>
            <person name="Ma J."/>
        </authorList>
    </citation>
    <scope>NUCLEOTIDE SEQUENCE [LARGE SCALE GENOMIC DNA]</scope>
    <source>
        <strain evidence="4">DFY41</strain>
    </source>
</reference>
<organism evidence="3 4">
    <name type="scientific">Nocardioides taihuensis</name>
    <dbReference type="NCBI Taxonomy" id="1835606"/>
    <lineage>
        <taxon>Bacteria</taxon>
        <taxon>Bacillati</taxon>
        <taxon>Actinomycetota</taxon>
        <taxon>Actinomycetes</taxon>
        <taxon>Propionibacteriales</taxon>
        <taxon>Nocardioidaceae</taxon>
        <taxon>Nocardioides</taxon>
    </lineage>
</organism>
<keyword evidence="2" id="KW-1133">Transmembrane helix</keyword>
<proteinExistence type="predicted"/>
<keyword evidence="4" id="KW-1185">Reference proteome</keyword>
<evidence type="ECO:0000256" key="2">
    <source>
        <dbReference type="SAM" id="Phobius"/>
    </source>
</evidence>
<accession>A0ABW0BE60</accession>
<evidence type="ECO:0000313" key="4">
    <source>
        <dbReference type="Proteomes" id="UP001596087"/>
    </source>
</evidence>
<feature type="region of interest" description="Disordered" evidence="1">
    <location>
        <begin position="275"/>
        <end position="296"/>
    </location>
</feature>
<feature type="transmembrane region" description="Helical" evidence="2">
    <location>
        <begin position="105"/>
        <end position="128"/>
    </location>
</feature>
<comment type="caution">
    <text evidence="3">The sequence shown here is derived from an EMBL/GenBank/DDBJ whole genome shotgun (WGS) entry which is preliminary data.</text>
</comment>
<dbReference type="Proteomes" id="UP001596087">
    <property type="component" value="Unassembled WGS sequence"/>
</dbReference>
<feature type="transmembrane region" description="Helical" evidence="2">
    <location>
        <begin position="178"/>
        <end position="202"/>
    </location>
</feature>
<sequence length="296" mass="30940">MSTLRWYGAGLLAMAVLLVADLAGGPIGADDIDYGISESMWNQLLGLELVTLFLVLPWTVAAAVLALRGHGSAPLLGFAPSAYTTYMYAQYVLGPQYDSYQPVVLLEVALTSGGLLLCLWSWSLARALPAPPTTPRRQRVLGLVLLGLAAFVLLRYLPGLVDTVGQSPIPTEFADAPTFYWSILLLDLGVVVPLTVAAAVAALRGTPAGVRAPYAVLGWFALVPPSVFAMAVVMVANDDPNASVPTTVLLGVASLVFGVAAALVLRRLFGPGRATPADGTDDPARVPARGAESETS</sequence>